<feature type="compositionally biased region" description="Pro residues" evidence="1">
    <location>
        <begin position="103"/>
        <end position="115"/>
    </location>
</feature>
<dbReference type="STRING" id="158607.A0A2P5HFE8"/>
<gene>
    <name evidence="2" type="ORF">DHEL01_v212628</name>
</gene>
<comment type="caution">
    <text evidence="2">The sequence shown here is derived from an EMBL/GenBank/DDBJ whole genome shotgun (WGS) entry which is preliminary data.</text>
</comment>
<evidence type="ECO:0000256" key="1">
    <source>
        <dbReference type="SAM" id="MobiDB-lite"/>
    </source>
</evidence>
<reference evidence="2" key="1">
    <citation type="submission" date="2017-09" db="EMBL/GenBank/DDBJ databases">
        <title>Polyketide synthases of a Diaporthe helianthi virulent isolate.</title>
        <authorList>
            <person name="Baroncelli R."/>
        </authorList>
    </citation>
    <scope>NUCLEOTIDE SEQUENCE [LARGE SCALE GENOMIC DNA]</scope>
    <source>
        <strain evidence="2">7/96</strain>
    </source>
</reference>
<feature type="region of interest" description="Disordered" evidence="1">
    <location>
        <begin position="134"/>
        <end position="191"/>
    </location>
</feature>
<dbReference type="OrthoDB" id="5336565at2759"/>
<name>A0A2P5HFE8_DIAHE</name>
<evidence type="ECO:0000313" key="2">
    <source>
        <dbReference type="EMBL" id="POS68978.1"/>
    </source>
</evidence>
<evidence type="ECO:0000313" key="3">
    <source>
        <dbReference type="Proteomes" id="UP000094444"/>
    </source>
</evidence>
<keyword evidence="3" id="KW-1185">Reference proteome</keyword>
<organism evidence="2 3">
    <name type="scientific">Diaporthe helianthi</name>
    <dbReference type="NCBI Taxonomy" id="158607"/>
    <lineage>
        <taxon>Eukaryota</taxon>
        <taxon>Fungi</taxon>
        <taxon>Dikarya</taxon>
        <taxon>Ascomycota</taxon>
        <taxon>Pezizomycotina</taxon>
        <taxon>Sordariomycetes</taxon>
        <taxon>Sordariomycetidae</taxon>
        <taxon>Diaporthales</taxon>
        <taxon>Diaporthaceae</taxon>
        <taxon>Diaporthe</taxon>
    </lineage>
</organism>
<dbReference type="Proteomes" id="UP000094444">
    <property type="component" value="Unassembled WGS sequence"/>
</dbReference>
<feature type="compositionally biased region" description="Polar residues" evidence="1">
    <location>
        <begin position="176"/>
        <end position="186"/>
    </location>
</feature>
<feature type="region of interest" description="Disordered" evidence="1">
    <location>
        <begin position="97"/>
        <end position="117"/>
    </location>
</feature>
<feature type="compositionally biased region" description="Basic and acidic residues" evidence="1">
    <location>
        <begin position="500"/>
        <end position="511"/>
    </location>
</feature>
<dbReference type="InParanoid" id="A0A2P5HFE8"/>
<protein>
    <submittedName>
        <fullName evidence="2">Uncharacterized protein</fullName>
    </submittedName>
</protein>
<feature type="region of interest" description="Disordered" evidence="1">
    <location>
        <begin position="478"/>
        <end position="518"/>
    </location>
</feature>
<dbReference type="AlphaFoldDB" id="A0A2P5HFE8"/>
<dbReference type="EMBL" id="MAVT02002839">
    <property type="protein sequence ID" value="POS68978.1"/>
    <property type="molecule type" value="Genomic_DNA"/>
</dbReference>
<proteinExistence type="predicted"/>
<accession>A0A2P5HFE8</accession>
<feature type="compositionally biased region" description="Basic and acidic residues" evidence="1">
    <location>
        <begin position="56"/>
        <end position="70"/>
    </location>
</feature>
<feature type="region of interest" description="Disordered" evidence="1">
    <location>
        <begin position="1"/>
        <end position="70"/>
    </location>
</feature>
<sequence>MSILPLSHSATTDPPTRPSRAGSPLKRRRKDTDPKPDLFPSPPATAERPAKRQKGRDKDTQPQRLLDSKVDHILRPPPFWDSLTQVPLVTGALRELDRRNEPIVPPPSPTSPPRPVNLDQYTLQRFARHGGPDLSDLRCYQIIPMPRSRGRGRGRRDPRSSSGVRKSQGRPRSRAGSGNHSSTSRTKSSRPYDAAFKQHLIDGQVWPIDYVLETGEVPPPPDNLDDIRHTLVQNNPVLLEPDSFTDEAFTRFNMAHRLFGTSEEAVSRTLDTIEGSVALDPSHVKRGPCKLTNLLPLVSDTLVPGNPDRAYGARPEKLDTLVRYNMGLDNLILPTVAQDILCPNFIVHVKGPQGTEETANLQAVYDGSLAARGIDTLWAWSNDDSGVQQPPIARTITCTYVSGVLRMYAVHCRSRQPGTTTKELGQQPHSRPPGSQYITTLIDSWLVRDKAADFRAGLTAFRNGLVWARKQRDEVINRANREAEGRRRAREGSATGRNSRRPDSEESECRSSLDPIAT</sequence>